<evidence type="ECO:0000313" key="10">
    <source>
        <dbReference type="Proteomes" id="UP001152658"/>
    </source>
</evidence>
<evidence type="ECO:0000256" key="1">
    <source>
        <dbReference type="ARBA" id="ARBA00023015"/>
    </source>
</evidence>
<evidence type="ECO:0000313" key="6">
    <source>
        <dbReference type="EMBL" id="MDE1241316.1"/>
    </source>
</evidence>
<dbReference type="GO" id="GO:0003677">
    <property type="term" value="F:DNA binding"/>
    <property type="evidence" value="ECO:0007669"/>
    <property type="project" value="UniProtKB-KW"/>
</dbReference>
<dbReference type="PROSITE" id="PS50937">
    <property type="entry name" value="HTH_MERR_2"/>
    <property type="match status" value="1"/>
</dbReference>
<dbReference type="Gene3D" id="1.10.1660.10">
    <property type="match status" value="1"/>
</dbReference>
<dbReference type="EMBL" id="CP118712">
    <property type="protein sequence ID" value="WGK86733.1"/>
    <property type="molecule type" value="Genomic_DNA"/>
</dbReference>
<evidence type="ECO:0000313" key="8">
    <source>
        <dbReference type="EMBL" id="WGK86733.1"/>
    </source>
</evidence>
<feature type="domain" description="HTH merR-type" evidence="4">
    <location>
        <begin position="5"/>
        <end position="74"/>
    </location>
</feature>
<reference evidence="5" key="2">
    <citation type="submission" date="2022-06" db="EMBL/GenBank/DDBJ databases">
        <authorList>
            <person name="Goudenege D."/>
            <person name="Le Roux F."/>
        </authorList>
    </citation>
    <scope>NUCLEOTIDE SEQUENCE</scope>
    <source>
        <strain evidence="5">12-063</strain>
    </source>
</reference>
<keyword evidence="3" id="KW-0804">Transcription</keyword>
<accession>A0A7X6S701</accession>
<dbReference type="GeneID" id="79918618"/>
<dbReference type="SMART" id="SM00422">
    <property type="entry name" value="HTH_MERR"/>
    <property type="match status" value="1"/>
</dbReference>
<reference evidence="6 11" key="1">
    <citation type="submission" date="2022-02" db="EMBL/GenBank/DDBJ databases">
        <title>Emergence and expansion in Europe of a Vibrio aestuarianus clonal complex pathogenic for oysters.</title>
        <authorList>
            <person name="Mesnil A."/>
            <person name="Travers M.-A."/>
        </authorList>
    </citation>
    <scope>NUCLEOTIDE SEQUENCE</scope>
    <source>
        <strain evidence="6">19_064_11T1</strain>
        <strain evidence="7">19_064_15T1</strain>
        <strain evidence="8 11">U17</strain>
    </source>
</reference>
<evidence type="ECO:0000256" key="2">
    <source>
        <dbReference type="ARBA" id="ARBA00023125"/>
    </source>
</evidence>
<evidence type="ECO:0000313" key="5">
    <source>
        <dbReference type="EMBL" id="CAH8194153.1"/>
    </source>
</evidence>
<protein>
    <submittedName>
        <fullName evidence="6">MerR family transcriptional regulator</fullName>
    </submittedName>
</protein>
<evidence type="ECO:0000256" key="3">
    <source>
        <dbReference type="ARBA" id="ARBA00023163"/>
    </source>
</evidence>
<dbReference type="EMBL" id="JAKNBA010000004">
    <property type="protein sequence ID" value="MDE1241316.1"/>
    <property type="molecule type" value="Genomic_DNA"/>
</dbReference>
<dbReference type="PANTHER" id="PTHR30204:SF67">
    <property type="entry name" value="HTH-TYPE TRANSCRIPTIONAL REGULATOR MLRA-RELATED"/>
    <property type="match status" value="1"/>
</dbReference>
<dbReference type="RefSeq" id="WP_053311654.1">
    <property type="nucleotide sequence ID" value="NZ_CALYLA010000025.1"/>
</dbReference>
<evidence type="ECO:0000313" key="11">
    <source>
        <dbReference type="Proteomes" id="UP001241226"/>
    </source>
</evidence>
<evidence type="ECO:0000259" key="4">
    <source>
        <dbReference type="PROSITE" id="PS50937"/>
    </source>
</evidence>
<dbReference type="Proteomes" id="UP001152658">
    <property type="component" value="Unassembled WGS sequence"/>
</dbReference>
<organism evidence="6 9">
    <name type="scientific">Vibrio aestuarianus</name>
    <dbReference type="NCBI Taxonomy" id="28171"/>
    <lineage>
        <taxon>Bacteria</taxon>
        <taxon>Pseudomonadati</taxon>
        <taxon>Pseudomonadota</taxon>
        <taxon>Gammaproteobacteria</taxon>
        <taxon>Vibrionales</taxon>
        <taxon>Vibrionaceae</taxon>
        <taxon>Vibrio</taxon>
    </lineage>
</organism>
<proteinExistence type="predicted"/>
<dbReference type="InterPro" id="IPR009061">
    <property type="entry name" value="DNA-bd_dom_put_sf"/>
</dbReference>
<dbReference type="SUPFAM" id="SSF46955">
    <property type="entry name" value="Putative DNA-binding domain"/>
    <property type="match status" value="1"/>
</dbReference>
<name>A0A7X6S701_9VIBR</name>
<dbReference type="AlphaFoldDB" id="A0A7X6S701"/>
<gene>
    <name evidence="6" type="ORF">L9W94_03965</name>
    <name evidence="7" type="ORF">L9X51_05900</name>
    <name evidence="8" type="ORF">PYE67_17435</name>
    <name evidence="5" type="ORF">VAE063_1000463</name>
</gene>
<evidence type="ECO:0000313" key="7">
    <source>
        <dbReference type="EMBL" id="MDE1345969.1"/>
    </source>
</evidence>
<dbReference type="InterPro" id="IPR047057">
    <property type="entry name" value="MerR_fam"/>
</dbReference>
<dbReference type="EMBL" id="JAKNAX010000011">
    <property type="protein sequence ID" value="MDE1345969.1"/>
    <property type="molecule type" value="Genomic_DNA"/>
</dbReference>
<dbReference type="Proteomes" id="UP001140978">
    <property type="component" value="Unassembled WGS sequence"/>
</dbReference>
<dbReference type="PANTHER" id="PTHR30204">
    <property type="entry name" value="REDOX-CYCLING DRUG-SENSING TRANSCRIPTIONAL ACTIVATOR SOXR"/>
    <property type="match status" value="1"/>
</dbReference>
<dbReference type="EMBL" id="CALYLK010000001">
    <property type="protein sequence ID" value="CAH8194153.1"/>
    <property type="molecule type" value="Genomic_DNA"/>
</dbReference>
<evidence type="ECO:0000313" key="9">
    <source>
        <dbReference type="Proteomes" id="UP001140979"/>
    </source>
</evidence>
<sequence length="266" mass="29717">MTAKLYAIREVADITGVKPVTLRAWQRRYHLIQPKRTEKGHRLYSEENIATIRVIQGWLAKGVSIGKVSALLEGSENLHQDLPSEQVELQEQETLLQALVELNKGKAESTIATVLKEYPLDIVEQQFVFPMIDALERVKGPLRTLHKGLFQSLMISKLSSIIESENKAATKGKCLCVSLDPMSSILAWLWFVSKSEAGYNVTVLDGVEDITALVGHEALPSYQHIAVFANRSLPDHQINALEKLQQQLANKLSLSEVICRLHTSLT</sequence>
<keyword evidence="10" id="KW-1185">Reference proteome</keyword>
<dbReference type="Proteomes" id="UP001140979">
    <property type="component" value="Unassembled WGS sequence"/>
</dbReference>
<dbReference type="Pfam" id="PF13411">
    <property type="entry name" value="MerR_1"/>
    <property type="match status" value="1"/>
</dbReference>
<dbReference type="Proteomes" id="UP001241226">
    <property type="component" value="Chromosome 2"/>
</dbReference>
<dbReference type="GO" id="GO:0003700">
    <property type="term" value="F:DNA-binding transcription factor activity"/>
    <property type="evidence" value="ECO:0007669"/>
    <property type="project" value="InterPro"/>
</dbReference>
<keyword evidence="2" id="KW-0238">DNA-binding</keyword>
<keyword evidence="1" id="KW-0805">Transcription regulation</keyword>
<dbReference type="InterPro" id="IPR000551">
    <property type="entry name" value="MerR-type_HTH_dom"/>
</dbReference>
<dbReference type="CDD" id="cd01104">
    <property type="entry name" value="HTH_MlrA-CarA"/>
    <property type="match status" value="1"/>
</dbReference>